<dbReference type="Gene3D" id="1.10.4030.10">
    <property type="entry name" value="Porin chaperone SurA, peptide-binding domain"/>
    <property type="match status" value="1"/>
</dbReference>
<dbReference type="AlphaFoldDB" id="A0A7X0SSE0"/>
<dbReference type="InterPro" id="IPR046357">
    <property type="entry name" value="PPIase_dom_sf"/>
</dbReference>
<evidence type="ECO:0000256" key="2">
    <source>
        <dbReference type="ARBA" id="ARBA00013194"/>
    </source>
</evidence>
<dbReference type="RefSeq" id="WP_185132931.1">
    <property type="nucleotide sequence ID" value="NZ_JACJVO010000046.1"/>
</dbReference>
<evidence type="ECO:0000259" key="8">
    <source>
        <dbReference type="Pfam" id="PF13145"/>
    </source>
</evidence>
<feature type="compositionally biased region" description="Low complexity" evidence="6">
    <location>
        <begin position="17"/>
        <end position="27"/>
    </location>
</feature>
<evidence type="ECO:0000256" key="1">
    <source>
        <dbReference type="ARBA" id="ARBA00000971"/>
    </source>
</evidence>
<dbReference type="Gene3D" id="3.10.50.40">
    <property type="match status" value="1"/>
</dbReference>
<keyword evidence="7" id="KW-0472">Membrane</keyword>
<dbReference type="InterPro" id="IPR000297">
    <property type="entry name" value="PPIase_PpiC"/>
</dbReference>
<evidence type="ECO:0000256" key="6">
    <source>
        <dbReference type="SAM" id="MobiDB-lite"/>
    </source>
</evidence>
<name>A0A7X0SSE0_9BACL</name>
<keyword evidence="7" id="KW-1133">Transmembrane helix</keyword>
<dbReference type="Pfam" id="PF13145">
    <property type="entry name" value="Rotamase_2"/>
    <property type="match status" value="1"/>
</dbReference>
<comment type="catalytic activity">
    <reaction evidence="1">
        <text>[protein]-peptidylproline (omega=180) = [protein]-peptidylproline (omega=0)</text>
        <dbReference type="Rhea" id="RHEA:16237"/>
        <dbReference type="Rhea" id="RHEA-COMP:10747"/>
        <dbReference type="Rhea" id="RHEA-COMP:10748"/>
        <dbReference type="ChEBI" id="CHEBI:83833"/>
        <dbReference type="ChEBI" id="CHEBI:83834"/>
        <dbReference type="EC" id="5.2.1.8"/>
    </reaction>
</comment>
<dbReference type="EMBL" id="JACJVO010000046">
    <property type="protein sequence ID" value="MBB6735275.1"/>
    <property type="molecule type" value="Genomic_DNA"/>
</dbReference>
<keyword evidence="3" id="KW-0732">Signal</keyword>
<feature type="domain" description="PpiC" evidence="8">
    <location>
        <begin position="231"/>
        <end position="364"/>
    </location>
</feature>
<keyword evidence="4" id="KW-0697">Rotamase</keyword>
<feature type="transmembrane region" description="Helical" evidence="7">
    <location>
        <begin position="60"/>
        <end position="80"/>
    </location>
</feature>
<evidence type="ECO:0000313" key="9">
    <source>
        <dbReference type="EMBL" id="MBB6735275.1"/>
    </source>
</evidence>
<sequence>MAKPAPKNPPHSDAGRSSATTLTSSAPPNRPDGKPPAPPRPAAGTTPVPPRPRKRRLRGAVLAASALLLAAVAIAATPGIRHQGGEADIVATVNGEPIARQELLQAMREQKAKTAAYYRAQRGADAGPDFWTAPLRGEAPIEKLKRDALAQTVRLKVQQMMARQEGLTDDISYASVQKRLKAENERREKAGSGQSDVYGPRQYSEATYYSLLNSNLLGDLKTKLEGKMTWTDDQLHSYYEAHRADFADRDAIRADTATVSFSSGSGPDEADAEKIVREIADGIDQGRSLAEAAKSYEGEAIVGTVSIDADTAREISRKMPLLASKLQRLQAGQSTGPFLENGAYVCAVVVQRTKGEVRPFEAVKGVIEARLADEAYEALIDRSVAAAKVEIRPKPYGRLNSGTF</sequence>
<comment type="caution">
    <text evidence="9">The sequence shown here is derived from an EMBL/GenBank/DDBJ whole genome shotgun (WGS) entry which is preliminary data.</text>
</comment>
<evidence type="ECO:0000256" key="4">
    <source>
        <dbReference type="ARBA" id="ARBA00023110"/>
    </source>
</evidence>
<protein>
    <recommendedName>
        <fullName evidence="2">peptidylprolyl isomerase</fullName>
        <ecNumber evidence="2">5.2.1.8</ecNumber>
    </recommendedName>
</protein>
<keyword evidence="5 9" id="KW-0413">Isomerase</keyword>
<dbReference type="PANTHER" id="PTHR47245:SF1">
    <property type="entry name" value="FOLDASE PROTEIN PRSA"/>
    <property type="match status" value="1"/>
</dbReference>
<proteinExistence type="predicted"/>
<dbReference type="Pfam" id="PF13624">
    <property type="entry name" value="SurA_N_3"/>
    <property type="match status" value="1"/>
</dbReference>
<reference evidence="9 10" key="1">
    <citation type="submission" date="2020-08" db="EMBL/GenBank/DDBJ databases">
        <title>Cohnella phylogeny.</title>
        <authorList>
            <person name="Dunlap C."/>
        </authorList>
    </citation>
    <scope>NUCLEOTIDE SEQUENCE [LARGE SCALE GENOMIC DNA]</scope>
    <source>
        <strain evidence="9 10">CBP 2801</strain>
    </source>
</reference>
<dbReference type="InterPro" id="IPR027304">
    <property type="entry name" value="Trigger_fact/SurA_dom_sf"/>
</dbReference>
<dbReference type="Proteomes" id="UP000564644">
    <property type="component" value="Unassembled WGS sequence"/>
</dbReference>
<dbReference type="GO" id="GO:0003755">
    <property type="term" value="F:peptidyl-prolyl cis-trans isomerase activity"/>
    <property type="evidence" value="ECO:0007669"/>
    <property type="project" value="UniProtKB-KW"/>
</dbReference>
<feature type="compositionally biased region" description="Pro residues" evidence="6">
    <location>
        <begin position="28"/>
        <end position="41"/>
    </location>
</feature>
<gene>
    <name evidence="9" type="ORF">H7C18_30615</name>
</gene>
<dbReference type="PANTHER" id="PTHR47245">
    <property type="entry name" value="PEPTIDYLPROLYL ISOMERASE"/>
    <property type="match status" value="1"/>
</dbReference>
<dbReference type="InterPro" id="IPR050245">
    <property type="entry name" value="PrsA_foldase"/>
</dbReference>
<evidence type="ECO:0000256" key="3">
    <source>
        <dbReference type="ARBA" id="ARBA00022729"/>
    </source>
</evidence>
<organism evidence="9 10">
    <name type="scientific">Cohnella zeiphila</name>
    <dbReference type="NCBI Taxonomy" id="2761120"/>
    <lineage>
        <taxon>Bacteria</taxon>
        <taxon>Bacillati</taxon>
        <taxon>Bacillota</taxon>
        <taxon>Bacilli</taxon>
        <taxon>Bacillales</taxon>
        <taxon>Paenibacillaceae</taxon>
        <taxon>Cohnella</taxon>
    </lineage>
</organism>
<keyword evidence="10" id="KW-1185">Reference proteome</keyword>
<feature type="region of interest" description="Disordered" evidence="6">
    <location>
        <begin position="1"/>
        <end position="54"/>
    </location>
</feature>
<keyword evidence="7" id="KW-0812">Transmembrane</keyword>
<evidence type="ECO:0000256" key="5">
    <source>
        <dbReference type="ARBA" id="ARBA00023235"/>
    </source>
</evidence>
<dbReference type="SUPFAM" id="SSF109998">
    <property type="entry name" value="Triger factor/SurA peptide-binding domain-like"/>
    <property type="match status" value="1"/>
</dbReference>
<dbReference type="EC" id="5.2.1.8" evidence="2"/>
<evidence type="ECO:0000256" key="7">
    <source>
        <dbReference type="SAM" id="Phobius"/>
    </source>
</evidence>
<accession>A0A7X0SSE0</accession>
<evidence type="ECO:0000313" key="10">
    <source>
        <dbReference type="Proteomes" id="UP000564644"/>
    </source>
</evidence>